<keyword evidence="2" id="KW-1185">Reference proteome</keyword>
<reference evidence="1" key="1">
    <citation type="submission" date="2021-02" db="EMBL/GenBank/DDBJ databases">
        <authorList>
            <person name="Dougan E. K."/>
            <person name="Rhodes N."/>
            <person name="Thang M."/>
            <person name="Chan C."/>
        </authorList>
    </citation>
    <scope>NUCLEOTIDE SEQUENCE</scope>
</reference>
<dbReference type="EMBL" id="CAJNDS010000442">
    <property type="protein sequence ID" value="CAE7206481.1"/>
    <property type="molecule type" value="Genomic_DNA"/>
</dbReference>
<accession>A0A812JIJ0</accession>
<dbReference type="InterPro" id="IPR004119">
    <property type="entry name" value="EcKL"/>
</dbReference>
<gene>
    <name evidence="1" type="ORF">SNAT2548_LOCUS6586</name>
</gene>
<dbReference type="Pfam" id="PF02958">
    <property type="entry name" value="EcKL"/>
    <property type="match status" value="1"/>
</dbReference>
<evidence type="ECO:0000313" key="1">
    <source>
        <dbReference type="EMBL" id="CAE7206481.1"/>
    </source>
</evidence>
<evidence type="ECO:0008006" key="3">
    <source>
        <dbReference type="Google" id="ProtNLM"/>
    </source>
</evidence>
<dbReference type="Proteomes" id="UP000604046">
    <property type="component" value="Unassembled WGS sequence"/>
</dbReference>
<protein>
    <recommendedName>
        <fullName evidence="3">Aminoglycoside phosphotransferase domain-containing protein</fullName>
    </recommendedName>
</protein>
<comment type="caution">
    <text evidence="1">The sequence shown here is derived from an EMBL/GenBank/DDBJ whole genome shotgun (WGS) entry which is preliminary data.</text>
</comment>
<organism evidence="1 2">
    <name type="scientific">Symbiodinium natans</name>
    <dbReference type="NCBI Taxonomy" id="878477"/>
    <lineage>
        <taxon>Eukaryota</taxon>
        <taxon>Sar</taxon>
        <taxon>Alveolata</taxon>
        <taxon>Dinophyceae</taxon>
        <taxon>Suessiales</taxon>
        <taxon>Symbiodiniaceae</taxon>
        <taxon>Symbiodinium</taxon>
    </lineage>
</organism>
<dbReference type="Gene3D" id="3.90.1200.10">
    <property type="match status" value="1"/>
</dbReference>
<evidence type="ECO:0000313" key="2">
    <source>
        <dbReference type="Proteomes" id="UP000604046"/>
    </source>
</evidence>
<dbReference type="SUPFAM" id="SSF56112">
    <property type="entry name" value="Protein kinase-like (PK-like)"/>
    <property type="match status" value="1"/>
</dbReference>
<dbReference type="InterPro" id="IPR011009">
    <property type="entry name" value="Kinase-like_dom_sf"/>
</dbReference>
<proteinExistence type="predicted"/>
<sequence>MEQSQNQLEEFPCSAERVCRILNLDCGDVRAKRVLHGSSTAEVWQLSVEVFGQPSMRLLAKTSSHSNEVFFYSSEHAHDLQEHRIIPTCYHADADLILLEDLCVDAWMPLDEKIDPNRGMPVEFVSHAAAGLGKFHLRGLLCGGTSLPVQKYFVDQVLSRYRYRWIFFGSIPPREAAETAMGLLLQDVAEDEVLDPGTVVDVVSAFCHSAFMAAVPKWLCSRPMSVLHGDLHAGNVFIKGEATMFIDFERTTPSGPMEVDLSKLIVGCFPCKALAKRLDEVMQAYNEAIRPAHVDREGVVLTICMEASWKIVRCGSEFYSPERKKSEPELRGQVTACSWMLWHFADECMQLIGSLLAEGKVPSALP</sequence>
<name>A0A812JIJ0_9DINO</name>
<dbReference type="AlphaFoldDB" id="A0A812JIJ0"/>